<dbReference type="AlphaFoldDB" id="Q7YTS8"/>
<dbReference type="RefSeq" id="NP_001021013.1">
    <property type="nucleotide sequence ID" value="NM_001025842.3"/>
</dbReference>
<keyword evidence="4" id="KW-1185">Reference proteome</keyword>
<dbReference type="AGR" id="WB:WBGene00007858"/>
<dbReference type="EMBL" id="BX284601">
    <property type="protein sequence ID" value="CAE17683.1"/>
    <property type="molecule type" value="Genomic_DNA"/>
</dbReference>
<evidence type="ECO:0000256" key="1">
    <source>
        <dbReference type="SAM" id="SignalP"/>
    </source>
</evidence>
<dbReference type="eggNOG" id="ENOG502TIHG">
    <property type="taxonomic scope" value="Eukaryota"/>
</dbReference>
<dbReference type="PhylomeDB" id="Q7YTS8"/>
<dbReference type="PeptideAtlas" id="Q7YTS8"/>
<dbReference type="InParanoid" id="Q7YTS8"/>
<dbReference type="Bgee" id="WBGene00007858">
    <property type="expression patterns" value="Expressed in embryo and 3 other cell types or tissues"/>
</dbReference>
<evidence type="ECO:0000313" key="5">
    <source>
        <dbReference type="WormBase" id="C31H5.7"/>
    </source>
</evidence>
<dbReference type="Pfam" id="PF26531">
    <property type="entry name" value="NTF2_4"/>
    <property type="match status" value="1"/>
</dbReference>
<sequence length="135" mass="15213">MRFPVLILLSMILSSVSTSKWDASTVASHFLSEFEKALNSKDAFKILAHFSPQKGNNDISTRKLIKELSNWHGSFNNARFTRKTGGDVEVSVVFSNPQVQRRLKKTEFVLESNGVMSYSGWTIKSMTNIITVRTP</sequence>
<evidence type="ECO:0000259" key="2">
    <source>
        <dbReference type="Pfam" id="PF26531"/>
    </source>
</evidence>
<dbReference type="WormBase" id="C31H5.7">
    <property type="protein sequence ID" value="CE34724"/>
    <property type="gene ID" value="WBGene00007858"/>
</dbReference>
<evidence type="ECO:0000313" key="4">
    <source>
        <dbReference type="Proteomes" id="UP000001940"/>
    </source>
</evidence>
<organism evidence="3 4">
    <name type="scientific">Caenorhabditis elegans</name>
    <dbReference type="NCBI Taxonomy" id="6239"/>
    <lineage>
        <taxon>Eukaryota</taxon>
        <taxon>Metazoa</taxon>
        <taxon>Ecdysozoa</taxon>
        <taxon>Nematoda</taxon>
        <taxon>Chromadorea</taxon>
        <taxon>Rhabditida</taxon>
        <taxon>Rhabditina</taxon>
        <taxon>Rhabditomorpha</taxon>
        <taxon>Rhabditoidea</taxon>
        <taxon>Rhabditidae</taxon>
        <taxon>Peloderinae</taxon>
        <taxon>Caenorhabditis</taxon>
    </lineage>
</organism>
<keyword evidence="1" id="KW-0732">Signal</keyword>
<evidence type="ECO:0000313" key="3">
    <source>
        <dbReference type="EMBL" id="CAE17683.1"/>
    </source>
</evidence>
<protein>
    <submittedName>
        <fullName evidence="3">DUF4440 domain-containing protein</fullName>
    </submittedName>
</protein>
<proteinExistence type="predicted"/>
<dbReference type="KEGG" id="cel:CELE_C31H5.7"/>
<accession>Q7YTS8</accession>
<dbReference type="CTD" id="3565903"/>
<dbReference type="InterPro" id="IPR059078">
    <property type="entry name" value="NTF2-like_nem"/>
</dbReference>
<feature type="chain" id="PRO_5004296656" evidence="1">
    <location>
        <begin position="19"/>
        <end position="135"/>
    </location>
</feature>
<feature type="signal peptide" evidence="1">
    <location>
        <begin position="1"/>
        <end position="18"/>
    </location>
</feature>
<reference evidence="3 4" key="1">
    <citation type="journal article" date="1998" name="Science">
        <title>Genome sequence of the nematode C. elegans: a platform for investigating biology.</title>
        <authorList>
            <consortium name="The C. elegans sequencing consortium"/>
            <person name="Sulson J.E."/>
            <person name="Waterston R."/>
        </authorList>
    </citation>
    <scope>NUCLEOTIDE SEQUENCE [LARGE SCALE GENOMIC DNA]</scope>
    <source>
        <strain evidence="3 4">Bristol N2</strain>
    </source>
</reference>
<dbReference type="PaxDb" id="6239-C31H5.7"/>
<name>Q7YTS8_CAEEL</name>
<dbReference type="Proteomes" id="UP000001940">
    <property type="component" value="Chromosome I"/>
</dbReference>
<gene>
    <name evidence="3 5" type="ORF">C31H5.7</name>
    <name evidence="3" type="ORF">CELE_C31H5.7</name>
</gene>
<dbReference type="FunCoup" id="Q7YTS8">
    <property type="interactions" value="308"/>
</dbReference>
<dbReference type="UCSC" id="C31H5.7">
    <property type="organism name" value="c. elegans"/>
</dbReference>
<feature type="domain" description="Nuclear transport factor 2-like" evidence="2">
    <location>
        <begin position="21"/>
        <end position="129"/>
    </location>
</feature>
<dbReference type="GeneID" id="3565903"/>
<dbReference type="HOGENOM" id="CLU_1817481_0_0_1"/>